<dbReference type="InterPro" id="IPR000219">
    <property type="entry name" value="DH_dom"/>
</dbReference>
<dbReference type="PROSITE" id="PS50003">
    <property type="entry name" value="PH_DOMAIN"/>
    <property type="match status" value="1"/>
</dbReference>
<dbReference type="GO" id="GO:0005085">
    <property type="term" value="F:guanyl-nucleotide exchange factor activity"/>
    <property type="evidence" value="ECO:0007669"/>
    <property type="project" value="InterPro"/>
</dbReference>
<feature type="region of interest" description="Disordered" evidence="1">
    <location>
        <begin position="479"/>
        <end position="509"/>
    </location>
</feature>
<feature type="domain" description="DH" evidence="3">
    <location>
        <begin position="1206"/>
        <end position="1383"/>
    </location>
</feature>
<dbReference type="Proteomes" id="UP000261560">
    <property type="component" value="Unplaced"/>
</dbReference>
<dbReference type="CDD" id="cd13242">
    <property type="entry name" value="PH_puratrophin-1"/>
    <property type="match status" value="1"/>
</dbReference>
<keyword evidence="5" id="KW-1185">Reference proteome</keyword>
<feature type="region of interest" description="Disordered" evidence="1">
    <location>
        <begin position="1651"/>
        <end position="1686"/>
    </location>
</feature>
<name>A0A3B3CEZ9_ORYME</name>
<feature type="compositionally biased region" description="Basic residues" evidence="1">
    <location>
        <begin position="551"/>
        <end position="562"/>
    </location>
</feature>
<evidence type="ECO:0000256" key="1">
    <source>
        <dbReference type="SAM" id="MobiDB-lite"/>
    </source>
</evidence>
<dbReference type="InterPro" id="IPR052231">
    <property type="entry name" value="Rho_GEF_signaling-related"/>
</dbReference>
<evidence type="ECO:0000313" key="5">
    <source>
        <dbReference type="Proteomes" id="UP000261560"/>
    </source>
</evidence>
<evidence type="ECO:0000259" key="3">
    <source>
        <dbReference type="PROSITE" id="PS50010"/>
    </source>
</evidence>
<dbReference type="Pfam" id="PF00621">
    <property type="entry name" value="RhoGEF"/>
    <property type="match status" value="1"/>
</dbReference>
<dbReference type="Gene3D" id="2.30.29.30">
    <property type="entry name" value="Pleckstrin-homology domain (PH domain)/Phosphotyrosine-binding domain (PTB)"/>
    <property type="match status" value="1"/>
</dbReference>
<dbReference type="GeneTree" id="ENSGT00940000165533"/>
<feature type="compositionally biased region" description="Polar residues" evidence="1">
    <location>
        <begin position="1144"/>
        <end position="1156"/>
    </location>
</feature>
<dbReference type="SUPFAM" id="SSF50729">
    <property type="entry name" value="PH domain-like"/>
    <property type="match status" value="1"/>
</dbReference>
<accession>A0A3B3CEZ9</accession>
<dbReference type="SMART" id="SM00233">
    <property type="entry name" value="PH"/>
    <property type="match status" value="1"/>
</dbReference>
<dbReference type="SUPFAM" id="SSF48065">
    <property type="entry name" value="DBL homology domain (DH-domain)"/>
    <property type="match status" value="1"/>
</dbReference>
<feature type="compositionally biased region" description="Basic and acidic residues" evidence="1">
    <location>
        <begin position="1158"/>
        <end position="1189"/>
    </location>
</feature>
<dbReference type="PROSITE" id="PS50010">
    <property type="entry name" value="DH_2"/>
    <property type="match status" value="1"/>
</dbReference>
<feature type="region of interest" description="Disordered" evidence="1">
    <location>
        <begin position="1140"/>
        <end position="1189"/>
    </location>
</feature>
<proteinExistence type="predicted"/>
<evidence type="ECO:0000259" key="2">
    <source>
        <dbReference type="PROSITE" id="PS50003"/>
    </source>
</evidence>
<feature type="compositionally biased region" description="Basic and acidic residues" evidence="1">
    <location>
        <begin position="1085"/>
        <end position="1102"/>
    </location>
</feature>
<dbReference type="InterPro" id="IPR035899">
    <property type="entry name" value="DBL_dom_sf"/>
</dbReference>
<reference evidence="4" key="1">
    <citation type="submission" date="2025-08" db="UniProtKB">
        <authorList>
            <consortium name="Ensembl"/>
        </authorList>
    </citation>
    <scope>IDENTIFICATION</scope>
</reference>
<protein>
    <submittedName>
        <fullName evidence="4">Quattro</fullName>
    </submittedName>
</protein>
<dbReference type="Pfam" id="PF22697">
    <property type="entry name" value="SOS1_NGEF_PH"/>
    <property type="match status" value="1"/>
</dbReference>
<feature type="region of interest" description="Disordered" evidence="1">
    <location>
        <begin position="983"/>
        <end position="1012"/>
    </location>
</feature>
<feature type="region of interest" description="Disordered" evidence="1">
    <location>
        <begin position="1081"/>
        <end position="1103"/>
    </location>
</feature>
<feature type="domain" description="PH" evidence="2">
    <location>
        <begin position="1395"/>
        <end position="1502"/>
    </location>
</feature>
<organism evidence="4 5">
    <name type="scientific">Oryzias melastigma</name>
    <name type="common">Marine medaka</name>
    <dbReference type="NCBI Taxonomy" id="30732"/>
    <lineage>
        <taxon>Eukaryota</taxon>
        <taxon>Metazoa</taxon>
        <taxon>Chordata</taxon>
        <taxon>Craniata</taxon>
        <taxon>Vertebrata</taxon>
        <taxon>Euteleostomi</taxon>
        <taxon>Actinopterygii</taxon>
        <taxon>Neopterygii</taxon>
        <taxon>Teleostei</taxon>
        <taxon>Neoteleostei</taxon>
        <taxon>Acanthomorphata</taxon>
        <taxon>Ovalentaria</taxon>
        <taxon>Atherinomorphae</taxon>
        <taxon>Beloniformes</taxon>
        <taxon>Adrianichthyidae</taxon>
        <taxon>Oryziinae</taxon>
        <taxon>Oryzias</taxon>
    </lineage>
</organism>
<dbReference type="InterPro" id="IPR001849">
    <property type="entry name" value="PH_domain"/>
</dbReference>
<dbReference type="CDD" id="cd00160">
    <property type="entry name" value="RhoGEF"/>
    <property type="match status" value="1"/>
</dbReference>
<dbReference type="SMART" id="SM00325">
    <property type="entry name" value="RhoGEF"/>
    <property type="match status" value="1"/>
</dbReference>
<dbReference type="PANTHER" id="PTHR45845">
    <property type="entry name" value="RHO GUANINE NUCLEOTIDE EXCHANGE FACTOR-RELATED"/>
    <property type="match status" value="1"/>
</dbReference>
<dbReference type="InterPro" id="IPR055251">
    <property type="entry name" value="SOS1_NGEF_PH"/>
</dbReference>
<dbReference type="PANTHER" id="PTHR45845:SF2">
    <property type="entry name" value="RIKEN CDNA D630003M21 GENE"/>
    <property type="match status" value="1"/>
</dbReference>
<dbReference type="InterPro" id="IPR011993">
    <property type="entry name" value="PH-like_dom_sf"/>
</dbReference>
<evidence type="ECO:0000313" key="4">
    <source>
        <dbReference type="Ensembl" id="ENSOMEP00000015898.1"/>
    </source>
</evidence>
<reference evidence="4" key="2">
    <citation type="submission" date="2025-09" db="UniProtKB">
        <authorList>
            <consortium name="Ensembl"/>
        </authorList>
    </citation>
    <scope>IDENTIFICATION</scope>
</reference>
<dbReference type="Ensembl" id="ENSOMET00000034188.1">
    <property type="protein sequence ID" value="ENSOMEP00000015898.1"/>
    <property type="gene ID" value="ENSOMEG00000017614.1"/>
</dbReference>
<sequence>MNSSTALSALFPPFEVTAPIVISQLFRTIEERYHGDALQCLLDFLIPSKHVLESVQQAACAGYSDVVFRCEGWPLCLHDKTVIQLAPVNPLLLRPGDFYFQVEPFGDQAARIVLKSLLEEGCREVEETPIPETSYPCIFTEDWLNDINEGRHGTALSRCLLCTDQGVIKLPWAKIAIPEFLDRPKKMSVCGKTQTESKAVSAPSQFNAATLPVGAVISPRQDKMSASLRPVQSRLIKVEHERRVPKLGTKPLIKPVGWVSPNTWESHSFQGMEGDYVDLVDISKGKQRGSCEIQNKLVSLQPVRPPPPIPLGQKAFCRHAPQHAEDPCNPCSQMQPGQELSDPDLKCRYRESYLEALSNPVAFERGGADLLSALEEVHLCEEGDGKAIGAPEAPEKHLENICNGCNFPVECNESCQCNPNKLLPPENLDLHLLSSPEPEIIPKETISNLSVQAKQAPQQFGSTAVVHPPLDVTSVTCDAEPKPHQMGEAVKSSKHKVKGRSLSTVSETPAGSPVLYQLNSRSHSDVCPETIANLIHGRKGARPDQQAGRSERHKGSRKGKKFHSSFLWIRDRNGRAVVEVHGDREEWMSPLVSAQSVCELLLYLHSIPRKDVRELGITLLINARKRPPPLHLYKALLMAQEQALHAVHCIIILMDKDTCPRPEKHPGLQMDMVTSLRALNKTVEASQVTSDLGGTFIYSHTDWLQFHRKLVSFMDELRGADSLLQMAIKNVDSRKQMDTTQEVQQSIQEQKILMKNVLEDARLVTLQREGGALLARMKREEFRFPQSEDYRDALESVTSLYNQVEEKLHMLVMRSNESLQHLEVLLKIRETEAEVITVGFFKSAVKGGEMKSGFSGVTIDPYISAVVLQAGMWFSTDGGRVPPAILYIQLTALINVFSLTHFFQASSVAKECAQFVEQVEEGCLSAQTLSTLQLYKERLGGEFSDSQFQALRAKACTMGSGASGMMKMWNAARVRCQEVKQRLEETQRKKRGKDKNQIPQTAAVNPRGEETQIKGGSELEEAEGSSILQPICQTKAADTTAVPHLKHDFKNGLQETPTQDSKSLQLPEPHLKNAQVSPQVLGCHPEGKWRPRDHRSESDLRTAKVPKGLLLHQNLGRSLSEGSRATSMTTFVPAAIRHHHCHSRTQSLDENMQPNHNPHLERPPPEQKSKEARGDDGKREELTDSCKDLRSSVMLQTPTENTSNFLVRKILEELLSTEREYVKALAYVREHYFPELERPDVPQDLRGQRGSVFGNLEKLHDFHHHHFLDELESCLSEPLRVGRCFLRHRESFALYALYSKNKPQSDSLLINHGHGFFKQKQLKLGDKMDLWSYLLKPVQRISKYSLLLQDMMRECTPDQTREISEIKAAMEVINFQLRHGNNLLAMDAIRHCDVNLKEQGQLLRQDEFMVTFRKKKCCRHVFLFQELVLFSKTRKTDSGNDTYIYKQSFKTSDIGMTQNSGDSGLCFEIWFRKRKSEDTYTLQAASREMKEAWTRELEQILWEQAIHNREVRMQERVFLGIGNKPFIDIQPSEAAIHDRAINYALMGRGKHFVQEKKVFTSGYTFLTKCVFSQKTRCFCHVGVKYVDFVAFVPVDSSESSGESVCGLSSSGHSFRSAVGGEMDDTSSVCAPIKTHHQAEALVGFSKAHSATGPVVKTQPPVAPKPKHKALHWNKDPSFSSKVQEEV</sequence>
<feature type="compositionally biased region" description="Polar residues" evidence="1">
    <location>
        <begin position="1676"/>
        <end position="1686"/>
    </location>
</feature>
<feature type="region of interest" description="Disordered" evidence="1">
    <location>
        <begin position="536"/>
        <end position="562"/>
    </location>
</feature>
<dbReference type="Gene3D" id="1.20.900.10">
    <property type="entry name" value="Dbl homology (DH) domain"/>
    <property type="match status" value="1"/>
</dbReference>